<dbReference type="InterPro" id="IPR004358">
    <property type="entry name" value="Sig_transdc_His_kin-like_C"/>
</dbReference>
<dbReference type="PROSITE" id="PS50109">
    <property type="entry name" value="HIS_KIN"/>
    <property type="match status" value="1"/>
</dbReference>
<dbReference type="InterPro" id="IPR005467">
    <property type="entry name" value="His_kinase_dom"/>
</dbReference>
<keyword evidence="5 9" id="KW-0418">Kinase</keyword>
<dbReference type="SMART" id="SM00388">
    <property type="entry name" value="HisKA"/>
    <property type="match status" value="1"/>
</dbReference>
<dbReference type="GO" id="GO:0000155">
    <property type="term" value="F:phosphorelay sensor kinase activity"/>
    <property type="evidence" value="ECO:0007669"/>
    <property type="project" value="InterPro"/>
</dbReference>
<dbReference type="SUPFAM" id="SSF55874">
    <property type="entry name" value="ATPase domain of HSP90 chaperone/DNA topoisomerase II/histidine kinase"/>
    <property type="match status" value="1"/>
</dbReference>
<dbReference type="EMBL" id="JSVC01000001">
    <property type="protein sequence ID" value="KIC96388.1"/>
    <property type="molecule type" value="Genomic_DNA"/>
</dbReference>
<dbReference type="Pfam" id="PF02518">
    <property type="entry name" value="HATPase_c"/>
    <property type="match status" value="1"/>
</dbReference>
<dbReference type="InterPro" id="IPR036890">
    <property type="entry name" value="HATPase_C_sf"/>
</dbReference>
<evidence type="ECO:0000256" key="7">
    <source>
        <dbReference type="SAM" id="Phobius"/>
    </source>
</evidence>
<dbReference type="SUPFAM" id="SSF47384">
    <property type="entry name" value="Homodimeric domain of signal transducing histidine kinase"/>
    <property type="match status" value="1"/>
</dbReference>
<evidence type="ECO:0000256" key="3">
    <source>
        <dbReference type="ARBA" id="ARBA00022553"/>
    </source>
</evidence>
<dbReference type="Gene3D" id="3.30.565.10">
    <property type="entry name" value="Histidine kinase-like ATPase, C-terminal domain"/>
    <property type="match status" value="1"/>
</dbReference>
<dbReference type="GO" id="GO:0016036">
    <property type="term" value="P:cellular response to phosphate starvation"/>
    <property type="evidence" value="ECO:0007669"/>
    <property type="project" value="TreeGrafter"/>
</dbReference>
<dbReference type="AlphaFoldDB" id="A0A0C1LM28"/>
<dbReference type="STRING" id="1349421.OI18_01145"/>
<protein>
    <recommendedName>
        <fullName evidence="2">histidine kinase</fullName>
        <ecNumber evidence="2">2.7.13.3</ecNumber>
    </recommendedName>
</protein>
<keyword evidence="6" id="KW-0902">Two-component regulatory system</keyword>
<keyword evidence="7" id="KW-0472">Membrane</keyword>
<gene>
    <name evidence="9" type="ORF">OI18_01145</name>
</gene>
<dbReference type="GO" id="GO:0005886">
    <property type="term" value="C:plasma membrane"/>
    <property type="evidence" value="ECO:0007669"/>
    <property type="project" value="TreeGrafter"/>
</dbReference>
<evidence type="ECO:0000256" key="4">
    <source>
        <dbReference type="ARBA" id="ARBA00022679"/>
    </source>
</evidence>
<feature type="transmembrane region" description="Helical" evidence="7">
    <location>
        <begin position="7"/>
        <end position="30"/>
    </location>
</feature>
<keyword evidence="7" id="KW-1133">Transmembrane helix</keyword>
<name>A0A0C1LM28_9BACT</name>
<evidence type="ECO:0000256" key="6">
    <source>
        <dbReference type="ARBA" id="ARBA00023012"/>
    </source>
</evidence>
<keyword evidence="4" id="KW-0808">Transferase</keyword>
<dbReference type="CDD" id="cd00082">
    <property type="entry name" value="HisKA"/>
    <property type="match status" value="1"/>
</dbReference>
<dbReference type="PANTHER" id="PTHR45453:SF1">
    <property type="entry name" value="PHOSPHATE REGULON SENSOR PROTEIN PHOR"/>
    <property type="match status" value="1"/>
</dbReference>
<evidence type="ECO:0000256" key="2">
    <source>
        <dbReference type="ARBA" id="ARBA00012438"/>
    </source>
</evidence>
<dbReference type="PANTHER" id="PTHR45453">
    <property type="entry name" value="PHOSPHATE REGULON SENSOR PROTEIN PHOR"/>
    <property type="match status" value="1"/>
</dbReference>
<organism evidence="9 10">
    <name type="scientific">Flavihumibacter solisilvae</name>
    <dbReference type="NCBI Taxonomy" id="1349421"/>
    <lineage>
        <taxon>Bacteria</taxon>
        <taxon>Pseudomonadati</taxon>
        <taxon>Bacteroidota</taxon>
        <taxon>Chitinophagia</taxon>
        <taxon>Chitinophagales</taxon>
        <taxon>Chitinophagaceae</taxon>
        <taxon>Flavihumibacter</taxon>
    </lineage>
</organism>
<reference evidence="9 10" key="1">
    <citation type="submission" date="2014-11" db="EMBL/GenBank/DDBJ databases">
        <title>Genome sequence of Flavihumibacter solisilvae 3-3.</title>
        <authorList>
            <person name="Zhou G."/>
            <person name="Li M."/>
            <person name="Wang G."/>
        </authorList>
    </citation>
    <scope>NUCLEOTIDE SEQUENCE [LARGE SCALE GENOMIC DNA]</scope>
    <source>
        <strain evidence="9 10">3-3</strain>
    </source>
</reference>
<comment type="catalytic activity">
    <reaction evidence="1">
        <text>ATP + protein L-histidine = ADP + protein N-phospho-L-histidine.</text>
        <dbReference type="EC" id="2.7.13.3"/>
    </reaction>
</comment>
<evidence type="ECO:0000313" key="9">
    <source>
        <dbReference type="EMBL" id="KIC96388.1"/>
    </source>
</evidence>
<evidence type="ECO:0000256" key="5">
    <source>
        <dbReference type="ARBA" id="ARBA00022777"/>
    </source>
</evidence>
<dbReference type="InterPro" id="IPR036097">
    <property type="entry name" value="HisK_dim/P_sf"/>
</dbReference>
<evidence type="ECO:0000259" key="8">
    <source>
        <dbReference type="PROSITE" id="PS50109"/>
    </source>
</evidence>
<dbReference type="InterPro" id="IPR003661">
    <property type="entry name" value="HisK_dim/P_dom"/>
</dbReference>
<dbReference type="Proteomes" id="UP000031408">
    <property type="component" value="Unassembled WGS sequence"/>
</dbReference>
<feature type="transmembrane region" description="Helical" evidence="7">
    <location>
        <begin position="142"/>
        <end position="166"/>
    </location>
</feature>
<dbReference type="OrthoDB" id="1522504at2"/>
<sequence>MKLLTKLTLFITLSKAAIVVLFVLLLPFLVDGIAFQYTNHYLREQKKKVLKTIDRNGIDYYLQGEDNYGSYTMLKEEYIALEPVDHLTKTDTIETSRRIIEQDTLNYRVLSHGFSIGKKNYLLEIGKTTATISQYNRSLQRVALYVLSALILITVIIDLVFTRYMLRPLGLIIRSRLVKRRFPFNEHEPPVKTSTEDFKYLDRSLVELMDQVSEAFAKEREFTSNASHELMTPISILQTKLENLMMEKDMPEAAQHRVMEMMNSLNRLKKIMNALLYISRIENEQFAKSVTVSPSTVMSGVVADLDDRIEEKRIHLSLQLSKGIHIPNLNPDLLFQLFYNLVNNAIRYNKTGGNISISDASMNDGSYCITITDTGSGIDTEDVPHIFNRFRKSGNARSEGYGLGLAIVKSIVNFLGLEISVSSRLHVGTAFSIVFPAAIGR</sequence>
<dbReference type="InterPro" id="IPR003594">
    <property type="entry name" value="HATPase_dom"/>
</dbReference>
<dbReference type="RefSeq" id="WP_039136292.1">
    <property type="nucleotide sequence ID" value="NZ_JSVC01000001.1"/>
</dbReference>
<keyword evidence="7" id="KW-0812">Transmembrane</keyword>
<evidence type="ECO:0000313" key="10">
    <source>
        <dbReference type="Proteomes" id="UP000031408"/>
    </source>
</evidence>
<dbReference type="InterPro" id="IPR050351">
    <property type="entry name" value="BphY/WalK/GraS-like"/>
</dbReference>
<comment type="caution">
    <text evidence="9">The sequence shown here is derived from an EMBL/GenBank/DDBJ whole genome shotgun (WGS) entry which is preliminary data.</text>
</comment>
<dbReference type="PRINTS" id="PR00344">
    <property type="entry name" value="BCTRLSENSOR"/>
</dbReference>
<feature type="domain" description="Histidine kinase" evidence="8">
    <location>
        <begin position="225"/>
        <end position="439"/>
    </location>
</feature>
<keyword evidence="3" id="KW-0597">Phosphoprotein</keyword>
<dbReference type="GO" id="GO:0004721">
    <property type="term" value="F:phosphoprotein phosphatase activity"/>
    <property type="evidence" value="ECO:0007669"/>
    <property type="project" value="TreeGrafter"/>
</dbReference>
<dbReference type="SMART" id="SM00387">
    <property type="entry name" value="HATPase_c"/>
    <property type="match status" value="1"/>
</dbReference>
<proteinExistence type="predicted"/>
<evidence type="ECO:0000256" key="1">
    <source>
        <dbReference type="ARBA" id="ARBA00000085"/>
    </source>
</evidence>
<keyword evidence="10" id="KW-1185">Reference proteome</keyword>
<dbReference type="EC" id="2.7.13.3" evidence="2"/>
<accession>A0A0C1LM28</accession>
<dbReference type="Pfam" id="PF00512">
    <property type="entry name" value="HisKA"/>
    <property type="match status" value="1"/>
</dbReference>
<dbReference type="Gene3D" id="1.10.287.130">
    <property type="match status" value="1"/>
</dbReference>